<evidence type="ECO:0000313" key="3">
    <source>
        <dbReference type="Proteomes" id="UP000681340"/>
    </source>
</evidence>
<gene>
    <name evidence="2" type="ORF">Aau02nite_49010</name>
</gene>
<sequence>MKAEDIRRWLPLAVMAVLVGTAFVMAVHRGPAWGALVAAVVGALLLFSLVRHQLRATTMDNGEDSRTDNGRG</sequence>
<keyword evidence="3" id="KW-1185">Reference proteome</keyword>
<proteinExistence type="predicted"/>
<dbReference type="EMBL" id="BOQL01000038">
    <property type="protein sequence ID" value="GIM72047.1"/>
    <property type="molecule type" value="Genomic_DNA"/>
</dbReference>
<evidence type="ECO:0000313" key="2">
    <source>
        <dbReference type="EMBL" id="GIM72047.1"/>
    </source>
</evidence>
<protein>
    <submittedName>
        <fullName evidence="2">Uncharacterized protein</fullName>
    </submittedName>
</protein>
<keyword evidence="1" id="KW-0812">Transmembrane</keyword>
<dbReference type="AlphaFoldDB" id="A0A919SIC1"/>
<dbReference type="Proteomes" id="UP000681340">
    <property type="component" value="Unassembled WGS sequence"/>
</dbReference>
<keyword evidence="1" id="KW-0472">Membrane</keyword>
<dbReference type="RefSeq" id="WP_212990865.1">
    <property type="nucleotide sequence ID" value="NZ_BAABEA010000025.1"/>
</dbReference>
<reference evidence="2" key="1">
    <citation type="submission" date="2021-03" db="EMBL/GenBank/DDBJ databases">
        <title>Whole genome shotgun sequence of Actinoplanes auranticolor NBRC 12245.</title>
        <authorList>
            <person name="Komaki H."/>
            <person name="Tamura T."/>
        </authorList>
    </citation>
    <scope>NUCLEOTIDE SEQUENCE</scope>
    <source>
        <strain evidence="2">NBRC 12245</strain>
    </source>
</reference>
<evidence type="ECO:0000256" key="1">
    <source>
        <dbReference type="SAM" id="Phobius"/>
    </source>
</evidence>
<name>A0A919SIC1_9ACTN</name>
<organism evidence="2 3">
    <name type="scientific">Actinoplanes auranticolor</name>
    <dbReference type="NCBI Taxonomy" id="47988"/>
    <lineage>
        <taxon>Bacteria</taxon>
        <taxon>Bacillati</taxon>
        <taxon>Actinomycetota</taxon>
        <taxon>Actinomycetes</taxon>
        <taxon>Micromonosporales</taxon>
        <taxon>Micromonosporaceae</taxon>
        <taxon>Actinoplanes</taxon>
    </lineage>
</organism>
<feature type="transmembrane region" description="Helical" evidence="1">
    <location>
        <begin position="32"/>
        <end position="50"/>
    </location>
</feature>
<accession>A0A919SIC1</accession>
<keyword evidence="1" id="KW-1133">Transmembrane helix</keyword>
<feature type="transmembrane region" description="Helical" evidence="1">
    <location>
        <begin position="9"/>
        <end position="26"/>
    </location>
</feature>
<comment type="caution">
    <text evidence="2">The sequence shown here is derived from an EMBL/GenBank/DDBJ whole genome shotgun (WGS) entry which is preliminary data.</text>
</comment>